<dbReference type="Gene3D" id="1.10.10.10">
    <property type="entry name" value="Winged helix-like DNA-binding domain superfamily/Winged helix DNA-binding domain"/>
    <property type="match status" value="1"/>
</dbReference>
<feature type="DNA-binding region" description="OmpR/PhoB-type" evidence="7">
    <location>
        <begin position="125"/>
        <end position="220"/>
    </location>
</feature>
<reference evidence="10 11" key="1">
    <citation type="submission" date="2019-02" db="EMBL/GenBank/DDBJ databases">
        <title>Kribbella capetownensis sp. nov. and Kribbella speibonae sp. nov., isolated from soil.</title>
        <authorList>
            <person name="Curtis S.M."/>
            <person name="Norton I."/>
            <person name="Everest G.J."/>
            <person name="Meyers P.R."/>
        </authorList>
    </citation>
    <scope>NUCLEOTIDE SEQUENCE [LARGE SCALE GENOMIC DNA]</scope>
    <source>
        <strain evidence="10 11">KCTC 29219</strain>
    </source>
</reference>
<dbReference type="OrthoDB" id="5511894at2"/>
<feature type="domain" description="OmpR/PhoB-type" evidence="9">
    <location>
        <begin position="125"/>
        <end position="220"/>
    </location>
</feature>
<dbReference type="GO" id="GO:0032993">
    <property type="term" value="C:protein-DNA complex"/>
    <property type="evidence" value="ECO:0007669"/>
    <property type="project" value="TreeGrafter"/>
</dbReference>
<evidence type="ECO:0000256" key="4">
    <source>
        <dbReference type="ARBA" id="ARBA00023163"/>
    </source>
</evidence>
<dbReference type="PANTHER" id="PTHR48111:SF72">
    <property type="entry name" value="SENSORY TRANSDUCTION PROTEIN REGX3"/>
    <property type="match status" value="1"/>
</dbReference>
<keyword evidence="1 6" id="KW-0597">Phosphoprotein</keyword>
<evidence type="ECO:0000313" key="11">
    <source>
        <dbReference type="Proteomes" id="UP000292346"/>
    </source>
</evidence>
<dbReference type="InterPro" id="IPR036388">
    <property type="entry name" value="WH-like_DNA-bd_sf"/>
</dbReference>
<dbReference type="PROSITE" id="PS51755">
    <property type="entry name" value="OMPR_PHOB"/>
    <property type="match status" value="1"/>
</dbReference>
<evidence type="ECO:0000256" key="5">
    <source>
        <dbReference type="ARBA" id="ARBA00041201"/>
    </source>
</evidence>
<dbReference type="EMBL" id="SJJZ01000004">
    <property type="protein sequence ID" value="TCC04168.1"/>
    <property type="molecule type" value="Genomic_DNA"/>
</dbReference>
<dbReference type="GO" id="GO:0005829">
    <property type="term" value="C:cytosol"/>
    <property type="evidence" value="ECO:0007669"/>
    <property type="project" value="TreeGrafter"/>
</dbReference>
<dbReference type="GO" id="GO:0006355">
    <property type="term" value="P:regulation of DNA-templated transcription"/>
    <property type="evidence" value="ECO:0007669"/>
    <property type="project" value="InterPro"/>
</dbReference>
<proteinExistence type="predicted"/>
<dbReference type="CDD" id="cd00383">
    <property type="entry name" value="trans_reg_C"/>
    <property type="match status" value="1"/>
</dbReference>
<evidence type="ECO:0000256" key="2">
    <source>
        <dbReference type="ARBA" id="ARBA00023015"/>
    </source>
</evidence>
<evidence type="ECO:0000313" key="10">
    <source>
        <dbReference type="EMBL" id="TCC04168.1"/>
    </source>
</evidence>
<evidence type="ECO:0000256" key="6">
    <source>
        <dbReference type="PROSITE-ProRule" id="PRU00169"/>
    </source>
</evidence>
<dbReference type="SMART" id="SM00448">
    <property type="entry name" value="REC"/>
    <property type="match status" value="1"/>
</dbReference>
<dbReference type="Proteomes" id="UP000292346">
    <property type="component" value="Unassembled WGS sequence"/>
</dbReference>
<dbReference type="PANTHER" id="PTHR48111">
    <property type="entry name" value="REGULATOR OF RPOS"/>
    <property type="match status" value="1"/>
</dbReference>
<dbReference type="Pfam" id="PF00072">
    <property type="entry name" value="Response_reg"/>
    <property type="match status" value="1"/>
</dbReference>
<keyword evidence="4" id="KW-0804">Transcription</keyword>
<dbReference type="GO" id="GO:0000976">
    <property type="term" value="F:transcription cis-regulatory region binding"/>
    <property type="evidence" value="ECO:0007669"/>
    <property type="project" value="TreeGrafter"/>
</dbReference>
<evidence type="ECO:0000256" key="3">
    <source>
        <dbReference type="ARBA" id="ARBA00023125"/>
    </source>
</evidence>
<dbReference type="Pfam" id="PF00486">
    <property type="entry name" value="Trans_reg_C"/>
    <property type="match status" value="1"/>
</dbReference>
<evidence type="ECO:0000256" key="7">
    <source>
        <dbReference type="PROSITE-ProRule" id="PRU01091"/>
    </source>
</evidence>
<dbReference type="AlphaFoldDB" id="A0A4R0H3G6"/>
<dbReference type="SMART" id="SM00862">
    <property type="entry name" value="Trans_reg_C"/>
    <property type="match status" value="1"/>
</dbReference>
<dbReference type="InterPro" id="IPR011006">
    <property type="entry name" value="CheY-like_superfamily"/>
</dbReference>
<dbReference type="SUPFAM" id="SSF52172">
    <property type="entry name" value="CheY-like"/>
    <property type="match status" value="1"/>
</dbReference>
<dbReference type="InterPro" id="IPR001789">
    <property type="entry name" value="Sig_transdc_resp-reg_receiver"/>
</dbReference>
<evidence type="ECO:0000259" key="8">
    <source>
        <dbReference type="PROSITE" id="PS50110"/>
    </source>
</evidence>
<evidence type="ECO:0000256" key="1">
    <source>
        <dbReference type="ARBA" id="ARBA00022553"/>
    </source>
</evidence>
<keyword evidence="2" id="KW-0805">Transcription regulation</keyword>
<keyword evidence="3 7" id="KW-0238">DNA-binding</keyword>
<protein>
    <recommendedName>
        <fullName evidence="5">Sensory transduction protein RegX3</fullName>
    </recommendedName>
</protein>
<sequence length="221" mass="23898">MSGAVRILLVEDDLDIANALIPALRRYGLMVTHVRTAADALAADPGDLVLLDLGLPDGDGINVCRQIRTVSDVPVIAVTARGEAADRVRGLRSGADDYVVKPFAISELLARIDAVLRRTGLLQPRPRVTVGDLTVDIEARTVQVADKPISLTRKEFDVLAVLAAHHGRVVPREQVALYAWQSVFEASSRTMDVHVASLRAKLGRPELVQTIRGVGYRLGSD</sequence>
<comment type="caution">
    <text evidence="10">The sequence shown here is derived from an EMBL/GenBank/DDBJ whole genome shotgun (WGS) entry which is preliminary data.</text>
</comment>
<dbReference type="Gene3D" id="6.10.250.690">
    <property type="match status" value="1"/>
</dbReference>
<dbReference type="RefSeq" id="WP_012918592.1">
    <property type="nucleotide sequence ID" value="NZ_SJJZ01000004.1"/>
</dbReference>
<name>A0A4R0H3G6_9ACTN</name>
<accession>A0A4R0H3G6</accession>
<evidence type="ECO:0000259" key="9">
    <source>
        <dbReference type="PROSITE" id="PS51755"/>
    </source>
</evidence>
<keyword evidence="11" id="KW-1185">Reference proteome</keyword>
<dbReference type="InterPro" id="IPR001867">
    <property type="entry name" value="OmpR/PhoB-type_DNA-bd"/>
</dbReference>
<dbReference type="GO" id="GO:0000156">
    <property type="term" value="F:phosphorelay response regulator activity"/>
    <property type="evidence" value="ECO:0007669"/>
    <property type="project" value="TreeGrafter"/>
</dbReference>
<feature type="modified residue" description="4-aspartylphosphate" evidence="6">
    <location>
        <position position="52"/>
    </location>
</feature>
<dbReference type="InterPro" id="IPR039420">
    <property type="entry name" value="WalR-like"/>
</dbReference>
<dbReference type="Gene3D" id="3.40.50.2300">
    <property type="match status" value="1"/>
</dbReference>
<gene>
    <name evidence="10" type="ORF">E0H45_34320</name>
</gene>
<feature type="domain" description="Response regulatory" evidence="8">
    <location>
        <begin position="6"/>
        <end position="116"/>
    </location>
</feature>
<dbReference type="PROSITE" id="PS50110">
    <property type="entry name" value="RESPONSE_REGULATORY"/>
    <property type="match status" value="1"/>
</dbReference>
<organism evidence="10 11">
    <name type="scientific">Kribbella soli</name>
    <dbReference type="NCBI Taxonomy" id="1124743"/>
    <lineage>
        <taxon>Bacteria</taxon>
        <taxon>Bacillati</taxon>
        <taxon>Actinomycetota</taxon>
        <taxon>Actinomycetes</taxon>
        <taxon>Propionibacteriales</taxon>
        <taxon>Kribbellaceae</taxon>
        <taxon>Kribbella</taxon>
    </lineage>
</organism>